<gene>
    <name evidence="1" type="ORF">DKZ22_13365</name>
</gene>
<evidence type="ECO:0000313" key="1">
    <source>
        <dbReference type="EMBL" id="PWT37517.1"/>
    </source>
</evidence>
<dbReference type="EMBL" id="QGHT01000274">
    <property type="protein sequence ID" value="PWT37517.1"/>
    <property type="molecule type" value="Genomic_DNA"/>
</dbReference>
<name>A0A855XJ49_LIMRT</name>
<accession>A0A855XJ49</accession>
<dbReference type="AlphaFoldDB" id="A0A855XJ49"/>
<protein>
    <submittedName>
        <fullName evidence="1">Uncharacterized protein</fullName>
    </submittedName>
</protein>
<feature type="non-terminal residue" evidence="1">
    <location>
        <position position="1"/>
    </location>
</feature>
<sequence length="96" mass="10897">SKQVMELIQLGIMTEEQIENEETIGNRSVDKVIFKMPLMNVDGEKSDFMLADKYSPEALIIVEDDEDIEENTSVFNEDDNKDEEANADAMFGGLFE</sequence>
<proteinExistence type="predicted"/>
<evidence type="ECO:0000313" key="2">
    <source>
        <dbReference type="Proteomes" id="UP000245980"/>
    </source>
</evidence>
<comment type="caution">
    <text evidence="1">The sequence shown here is derived from an EMBL/GenBank/DDBJ whole genome shotgun (WGS) entry which is preliminary data.</text>
</comment>
<dbReference type="Proteomes" id="UP000245980">
    <property type="component" value="Unassembled WGS sequence"/>
</dbReference>
<reference evidence="1 2" key="1">
    <citation type="journal article" date="2018" name="Front. Microbiol.">
        <title>Comparative Genomics of the Herbivore Gut Symbiont Lactobacillus reuteri Reveals Genetic Diversity and Lifestyle Adaptation.</title>
        <authorList>
            <person name="Zhao J."/>
        </authorList>
    </citation>
    <scope>NUCLEOTIDE SEQUENCE [LARGE SCALE GENOMIC DNA]</scope>
    <source>
        <strain evidence="1 2">LR10</strain>
    </source>
</reference>
<organism evidence="1 2">
    <name type="scientific">Limosilactobacillus reuteri</name>
    <name type="common">Lactobacillus reuteri</name>
    <dbReference type="NCBI Taxonomy" id="1598"/>
    <lineage>
        <taxon>Bacteria</taxon>
        <taxon>Bacillati</taxon>
        <taxon>Bacillota</taxon>
        <taxon>Bacilli</taxon>
        <taxon>Lactobacillales</taxon>
        <taxon>Lactobacillaceae</taxon>
        <taxon>Limosilactobacillus</taxon>
    </lineage>
</organism>